<comment type="caution">
    <text evidence="1">The sequence shown here is derived from an EMBL/GenBank/DDBJ whole genome shotgun (WGS) entry which is preliminary data.</text>
</comment>
<proteinExistence type="predicted"/>
<evidence type="ECO:0000313" key="2">
    <source>
        <dbReference type="Proteomes" id="UP000229641"/>
    </source>
</evidence>
<dbReference type="InterPro" id="IPR044036">
    <property type="entry name" value="DUF5752"/>
</dbReference>
<name>A0A2H0LYL7_9BACT</name>
<reference evidence="1 2" key="1">
    <citation type="submission" date="2017-09" db="EMBL/GenBank/DDBJ databases">
        <title>Depth-based differentiation of microbial function through sediment-hosted aquifers and enrichment of novel symbionts in the deep terrestrial subsurface.</title>
        <authorList>
            <person name="Probst A.J."/>
            <person name="Ladd B."/>
            <person name="Jarett J.K."/>
            <person name="Geller-Mcgrath D.E."/>
            <person name="Sieber C.M."/>
            <person name="Emerson J.B."/>
            <person name="Anantharaman K."/>
            <person name="Thomas B.C."/>
            <person name="Malmstrom R."/>
            <person name="Stieglmeier M."/>
            <person name="Klingl A."/>
            <person name="Woyke T."/>
            <person name="Ryan C.M."/>
            <person name="Banfield J.F."/>
        </authorList>
    </citation>
    <scope>NUCLEOTIDE SEQUENCE [LARGE SCALE GENOMIC DNA]</scope>
    <source>
        <strain evidence="1">CG11_big_fil_rev_8_21_14_0_20_42_13</strain>
    </source>
</reference>
<protein>
    <submittedName>
        <fullName evidence="1">Uncharacterized protein</fullName>
    </submittedName>
</protein>
<sequence>MVKTIKASESFRFHTRLHLTEMIGLKAANAAQLCEGIREVPGSSIYHHTHRFLQIHQYLSPEPPNDFSYWVAEALGEDELAERLASIDTMQYSTLRDLREKIVSSIDRYLEDNPLSKKRFARAGEEFHFMKSVSFIIPTDYTVDTLNDFAKVLEKITIDSIYFHIFEARLRLEKKTNDFSYWIETAIGDKKLADEISRLDPYTRTMEDLRSVLIKKIKHKIEA</sequence>
<gene>
    <name evidence="1" type="ORF">COV72_06790</name>
</gene>
<dbReference type="AlphaFoldDB" id="A0A2H0LYL7"/>
<dbReference type="Proteomes" id="UP000229641">
    <property type="component" value="Unassembled WGS sequence"/>
</dbReference>
<evidence type="ECO:0000313" key="1">
    <source>
        <dbReference type="EMBL" id="PIQ88764.1"/>
    </source>
</evidence>
<organism evidence="1 2">
    <name type="scientific">Candidatus Ghiorseimicrobium undicola</name>
    <dbReference type="NCBI Taxonomy" id="1974746"/>
    <lineage>
        <taxon>Bacteria</taxon>
        <taxon>Pseudomonadati</taxon>
        <taxon>Candidatus Omnitrophota</taxon>
        <taxon>Candidatus Ghiorseimicrobium</taxon>
    </lineage>
</organism>
<dbReference type="Pfam" id="PF19027">
    <property type="entry name" value="DUF5752"/>
    <property type="match status" value="1"/>
</dbReference>
<accession>A0A2H0LYL7</accession>
<dbReference type="EMBL" id="PCWA01000089">
    <property type="protein sequence ID" value="PIQ88764.1"/>
    <property type="molecule type" value="Genomic_DNA"/>
</dbReference>